<evidence type="ECO:0000313" key="6">
    <source>
        <dbReference type="Proteomes" id="UP001595648"/>
    </source>
</evidence>
<dbReference type="SUPFAM" id="SSF53822">
    <property type="entry name" value="Periplasmic binding protein-like I"/>
    <property type="match status" value="1"/>
</dbReference>
<sequence length="343" mass="37377">MTTKKRITLREVAEAVGVHVSTVSRALGPNTRHLINSDVVEQVIRASRQMDYRRHAAAYSLKTNRTKTVGVIVPDITNAIFPPMIRGIEDSLSTAGYLAIVGNTDGDNERERTLLDTLVGRGIDGLILASVERKDDVFDLAASESIPIVTVNRRPDRDSVHSIVHDESEGVRRALTHLVSLGHRRIAMIAGPQTLSTGAERYAAFVQSRSSLNLDSDESLVAFAQAYNESAGEHCVEELIAAGHTFTAILCANDRLAVGALAALSRRNLICPKDVSVTGYNDMPMVDRIDPPLTTIRIQQYRMGFEAGSMLQKLMNGESPAQVVVLPVELVIRSSTARVLDGR</sequence>
<gene>
    <name evidence="5" type="ORF">ACFOJ9_04215</name>
</gene>
<proteinExistence type="predicted"/>
<dbReference type="InterPro" id="IPR028082">
    <property type="entry name" value="Peripla_BP_I"/>
</dbReference>
<evidence type="ECO:0000256" key="1">
    <source>
        <dbReference type="ARBA" id="ARBA00023015"/>
    </source>
</evidence>
<protein>
    <submittedName>
        <fullName evidence="5">LacI family DNA-binding transcriptional regulator</fullName>
    </submittedName>
</protein>
<accession>A0ABV7MK07</accession>
<dbReference type="PANTHER" id="PTHR30146:SF138">
    <property type="entry name" value="TRANSCRIPTIONAL REGULATORY PROTEIN"/>
    <property type="match status" value="1"/>
</dbReference>
<feature type="domain" description="HTH lacI-type" evidence="4">
    <location>
        <begin position="7"/>
        <end position="63"/>
    </location>
</feature>
<dbReference type="GO" id="GO:0003677">
    <property type="term" value="F:DNA binding"/>
    <property type="evidence" value="ECO:0007669"/>
    <property type="project" value="UniProtKB-KW"/>
</dbReference>
<evidence type="ECO:0000313" key="5">
    <source>
        <dbReference type="EMBL" id="MFC3320993.1"/>
    </source>
</evidence>
<dbReference type="Gene3D" id="3.40.50.2300">
    <property type="match status" value="2"/>
</dbReference>
<dbReference type="Gene3D" id="1.10.260.40">
    <property type="entry name" value="lambda repressor-like DNA-binding domains"/>
    <property type="match status" value="1"/>
</dbReference>
<dbReference type="InterPro" id="IPR046335">
    <property type="entry name" value="LacI/GalR-like_sensor"/>
</dbReference>
<dbReference type="SMART" id="SM00354">
    <property type="entry name" value="HTH_LACI"/>
    <property type="match status" value="1"/>
</dbReference>
<dbReference type="PANTHER" id="PTHR30146">
    <property type="entry name" value="LACI-RELATED TRANSCRIPTIONAL REPRESSOR"/>
    <property type="match status" value="1"/>
</dbReference>
<evidence type="ECO:0000256" key="3">
    <source>
        <dbReference type="ARBA" id="ARBA00023163"/>
    </source>
</evidence>
<reference evidence="6" key="1">
    <citation type="journal article" date="2019" name="Int. J. Syst. Evol. Microbiol.">
        <title>The Global Catalogue of Microorganisms (GCM) 10K type strain sequencing project: providing services to taxonomists for standard genome sequencing and annotation.</title>
        <authorList>
            <consortium name="The Broad Institute Genomics Platform"/>
            <consortium name="The Broad Institute Genome Sequencing Center for Infectious Disease"/>
            <person name="Wu L."/>
            <person name="Ma J."/>
        </authorList>
    </citation>
    <scope>NUCLEOTIDE SEQUENCE [LARGE SCALE GENOMIC DNA]</scope>
    <source>
        <strain evidence="6">ICMP 19515</strain>
    </source>
</reference>
<comment type="caution">
    <text evidence="5">The sequence shown here is derived from an EMBL/GenBank/DDBJ whole genome shotgun (WGS) entry which is preliminary data.</text>
</comment>
<dbReference type="SUPFAM" id="SSF47413">
    <property type="entry name" value="lambda repressor-like DNA-binding domains"/>
    <property type="match status" value="1"/>
</dbReference>
<dbReference type="RefSeq" id="WP_095088762.1">
    <property type="nucleotide sequence ID" value="NZ_JBHRVD010000001.1"/>
</dbReference>
<organism evidence="5 6">
    <name type="scientific">Mesorhizobium cantuariense</name>
    <dbReference type="NCBI Taxonomy" id="1300275"/>
    <lineage>
        <taxon>Bacteria</taxon>
        <taxon>Pseudomonadati</taxon>
        <taxon>Pseudomonadota</taxon>
        <taxon>Alphaproteobacteria</taxon>
        <taxon>Hyphomicrobiales</taxon>
        <taxon>Phyllobacteriaceae</taxon>
        <taxon>Mesorhizobium</taxon>
    </lineage>
</organism>
<dbReference type="Pfam" id="PF13377">
    <property type="entry name" value="Peripla_BP_3"/>
    <property type="match status" value="1"/>
</dbReference>
<keyword evidence="2 5" id="KW-0238">DNA-binding</keyword>
<name>A0ABV7MK07_9HYPH</name>
<dbReference type="InterPro" id="IPR000843">
    <property type="entry name" value="HTH_LacI"/>
</dbReference>
<dbReference type="PROSITE" id="PS50932">
    <property type="entry name" value="HTH_LACI_2"/>
    <property type="match status" value="1"/>
</dbReference>
<dbReference type="CDD" id="cd01392">
    <property type="entry name" value="HTH_LacI"/>
    <property type="match status" value="1"/>
</dbReference>
<keyword evidence="3" id="KW-0804">Transcription</keyword>
<dbReference type="Proteomes" id="UP001595648">
    <property type="component" value="Unassembled WGS sequence"/>
</dbReference>
<dbReference type="CDD" id="cd06267">
    <property type="entry name" value="PBP1_LacI_sugar_binding-like"/>
    <property type="match status" value="1"/>
</dbReference>
<evidence type="ECO:0000259" key="4">
    <source>
        <dbReference type="PROSITE" id="PS50932"/>
    </source>
</evidence>
<keyword evidence="6" id="KW-1185">Reference proteome</keyword>
<evidence type="ECO:0000256" key="2">
    <source>
        <dbReference type="ARBA" id="ARBA00023125"/>
    </source>
</evidence>
<keyword evidence="1" id="KW-0805">Transcription regulation</keyword>
<dbReference type="InterPro" id="IPR010982">
    <property type="entry name" value="Lambda_DNA-bd_dom_sf"/>
</dbReference>
<dbReference type="EMBL" id="JBHRVD010000001">
    <property type="protein sequence ID" value="MFC3320993.1"/>
    <property type="molecule type" value="Genomic_DNA"/>
</dbReference>